<feature type="region of interest" description="Disordered" evidence="2">
    <location>
        <begin position="378"/>
        <end position="503"/>
    </location>
</feature>
<reference evidence="4 5" key="1">
    <citation type="journal article" date="2023" name="Hortic Res">
        <title>Pangenome of water caltrop reveals structural variations and asymmetric subgenome divergence after allopolyploidization.</title>
        <authorList>
            <person name="Zhang X."/>
            <person name="Chen Y."/>
            <person name="Wang L."/>
            <person name="Yuan Y."/>
            <person name="Fang M."/>
            <person name="Shi L."/>
            <person name="Lu R."/>
            <person name="Comes H.P."/>
            <person name="Ma Y."/>
            <person name="Chen Y."/>
            <person name="Huang G."/>
            <person name="Zhou Y."/>
            <person name="Zheng Z."/>
            <person name="Qiu Y."/>
        </authorList>
    </citation>
    <scope>NUCLEOTIDE SEQUENCE [LARGE SCALE GENOMIC DNA]</scope>
    <source>
        <tissue evidence="4">Roots</tissue>
    </source>
</reference>
<feature type="compositionally biased region" description="Polar residues" evidence="2">
    <location>
        <begin position="547"/>
        <end position="563"/>
    </location>
</feature>
<keyword evidence="1" id="KW-0694">RNA-binding</keyword>
<dbReference type="Gene3D" id="3.30.70.330">
    <property type="match status" value="1"/>
</dbReference>
<comment type="caution">
    <text evidence="4">The sequence shown here is derived from an EMBL/GenBank/DDBJ whole genome shotgun (WGS) entry which is preliminary data.</text>
</comment>
<feature type="compositionally biased region" description="Acidic residues" evidence="2">
    <location>
        <begin position="392"/>
        <end position="432"/>
    </location>
</feature>
<feature type="compositionally biased region" description="Basic and acidic residues" evidence="2">
    <location>
        <begin position="318"/>
        <end position="327"/>
    </location>
</feature>
<feature type="compositionally biased region" description="Basic and acidic residues" evidence="2">
    <location>
        <begin position="231"/>
        <end position="255"/>
    </location>
</feature>
<dbReference type="InterPro" id="IPR012677">
    <property type="entry name" value="Nucleotide-bd_a/b_plait_sf"/>
</dbReference>
<evidence type="ECO:0000256" key="1">
    <source>
        <dbReference type="PROSITE-ProRule" id="PRU00176"/>
    </source>
</evidence>
<feature type="compositionally biased region" description="Polar residues" evidence="2">
    <location>
        <begin position="456"/>
        <end position="471"/>
    </location>
</feature>
<feature type="region of interest" description="Disordered" evidence="2">
    <location>
        <begin position="536"/>
        <end position="608"/>
    </location>
</feature>
<feature type="region of interest" description="Disordered" evidence="2">
    <location>
        <begin position="318"/>
        <end position="366"/>
    </location>
</feature>
<keyword evidence="5" id="KW-1185">Reference proteome</keyword>
<dbReference type="PANTHER" id="PTHR23099">
    <property type="entry name" value="TRANSCRIPTIONAL REGULATOR"/>
    <property type="match status" value="1"/>
</dbReference>
<dbReference type="PROSITE" id="PS50102">
    <property type="entry name" value="RRM"/>
    <property type="match status" value="1"/>
</dbReference>
<dbReference type="EMBL" id="JAXIOK010000009">
    <property type="protein sequence ID" value="KAK4761878.1"/>
    <property type="molecule type" value="Genomic_DNA"/>
</dbReference>
<evidence type="ECO:0000256" key="2">
    <source>
        <dbReference type="SAM" id="MobiDB-lite"/>
    </source>
</evidence>
<dbReference type="Pfam" id="PF00076">
    <property type="entry name" value="RRM_1"/>
    <property type="match status" value="1"/>
</dbReference>
<name>A0AAN7K511_9MYRT</name>
<sequence>MTAGAGQTSAPVAMLVPVRIFVGGLGEKVTEEELKSIFESRNLGRVEGIDIVRTKGRSFAYCDFLPSSAASLSKLFSMYNGCAWKGGRLRLEKAKEHYVLRMRREWEEDAALIGPQDDAVSAEKVMELPKMPRTSINLEGRINIFFPRLRKVKSLPLKGTGKHKYSFQRLDVLPYPKHFCDCEEHSGSLLILKEKQISKPELMDGGVDAKEFDLMKSVMNKLLEKEMGSEIRQDKEKFAQNKVDEDKNYEDHSHDEDEDNMEEDMLEDDGLVINMVTSSGSKRARISKSKNKISVPKWQKTGLATDESIELLFKIQKHDDTSPKRSIEPTSGVNDAASELPSFINQGEEKPKDQSGIRAKWSQKSSWRELLGDKTETSFTVKHLLTGAGTTMEEEVEPDDEDTDVPSSADSEDHELDTDSDGPDSAEGEDRDLDTHSDASNSAEGGDHDLDKHPDASNSMDTEDSAFSNQEIVEGQTEEFPEPKRAAEVEMKESNAASSCNLGRGASWLHKSSWTQLVANNQNHLFSLSQICTSANNEGSPEHPDNTLVTGSKQQEPTNASTTGREEAVSASSLLKEPETPAFQDTVGSNPANSHKQEEKQQATTDWASPIIGEECLFMRCSASLRDWANSKAALTRSRKRKKP</sequence>
<dbReference type="GO" id="GO:0003723">
    <property type="term" value="F:RNA binding"/>
    <property type="evidence" value="ECO:0007669"/>
    <property type="project" value="UniProtKB-UniRule"/>
</dbReference>
<protein>
    <recommendedName>
        <fullName evidence="3">RRM domain-containing protein</fullName>
    </recommendedName>
</protein>
<accession>A0AAN7K511</accession>
<proteinExistence type="predicted"/>
<feature type="region of interest" description="Disordered" evidence="2">
    <location>
        <begin position="231"/>
        <end position="264"/>
    </location>
</feature>
<dbReference type="SMART" id="SM00360">
    <property type="entry name" value="RRM"/>
    <property type="match status" value="1"/>
</dbReference>
<gene>
    <name evidence="4" type="ORF">SAY87_029762</name>
</gene>
<dbReference type="Proteomes" id="UP001345219">
    <property type="component" value="Chromosome 23"/>
</dbReference>
<feature type="domain" description="RRM" evidence="3">
    <location>
        <begin position="18"/>
        <end position="96"/>
    </location>
</feature>
<evidence type="ECO:0000259" key="3">
    <source>
        <dbReference type="PROSITE" id="PS50102"/>
    </source>
</evidence>
<evidence type="ECO:0000313" key="4">
    <source>
        <dbReference type="EMBL" id="KAK4761878.1"/>
    </source>
</evidence>
<dbReference type="PANTHER" id="PTHR23099:SF0">
    <property type="entry name" value="GERM CELL NUCLEAR ACIDIC PROTEIN"/>
    <property type="match status" value="1"/>
</dbReference>
<evidence type="ECO:0000313" key="5">
    <source>
        <dbReference type="Proteomes" id="UP001345219"/>
    </source>
</evidence>
<dbReference type="InterPro" id="IPR035979">
    <property type="entry name" value="RBD_domain_sf"/>
</dbReference>
<feature type="compositionally biased region" description="Basic and acidic residues" evidence="2">
    <location>
        <begin position="445"/>
        <end position="455"/>
    </location>
</feature>
<dbReference type="InterPro" id="IPR000504">
    <property type="entry name" value="RRM_dom"/>
</dbReference>
<dbReference type="AlphaFoldDB" id="A0AAN7K511"/>
<feature type="compositionally biased region" description="Basic and acidic residues" evidence="2">
    <location>
        <begin position="481"/>
        <end position="493"/>
    </location>
</feature>
<organism evidence="4 5">
    <name type="scientific">Trapa incisa</name>
    <dbReference type="NCBI Taxonomy" id="236973"/>
    <lineage>
        <taxon>Eukaryota</taxon>
        <taxon>Viridiplantae</taxon>
        <taxon>Streptophyta</taxon>
        <taxon>Embryophyta</taxon>
        <taxon>Tracheophyta</taxon>
        <taxon>Spermatophyta</taxon>
        <taxon>Magnoliopsida</taxon>
        <taxon>eudicotyledons</taxon>
        <taxon>Gunneridae</taxon>
        <taxon>Pentapetalae</taxon>
        <taxon>rosids</taxon>
        <taxon>malvids</taxon>
        <taxon>Myrtales</taxon>
        <taxon>Lythraceae</taxon>
        <taxon>Trapa</taxon>
    </lineage>
</organism>
<dbReference type="GO" id="GO:0005634">
    <property type="term" value="C:nucleus"/>
    <property type="evidence" value="ECO:0007669"/>
    <property type="project" value="TreeGrafter"/>
</dbReference>
<dbReference type="SUPFAM" id="SSF54928">
    <property type="entry name" value="RNA-binding domain, RBD"/>
    <property type="match status" value="1"/>
</dbReference>